<dbReference type="PANTHER" id="PTHR14969">
    <property type="entry name" value="SPHINGOSINE-1-PHOSPHATE PHOSPHOHYDROLASE"/>
    <property type="match status" value="1"/>
</dbReference>
<name>A0A7I8DIV3_9BACL</name>
<proteinExistence type="predicted"/>
<keyword evidence="1" id="KW-1133">Transmembrane helix</keyword>
<dbReference type="RefSeq" id="WP_200758131.1">
    <property type="nucleotide sequence ID" value="NZ_AP023366.1"/>
</dbReference>
<sequence>MNFDFQLFQMINGIAGHNHALDRLVALFTTYGPTLFGLLLVWIWFSRKGNLINNRKTAILAVLAALVALAINQLIGSIYSRPRPFVNHTVNLLVSHSADFSFPSDHSAGAFALAFALLRLRNRFAKPLLVLAVLLGLSRIYVGAHYPTDVLGGVGTAAIANLLVSWQQERLQPVVRFLLKIWDRLFGRFSPSGKTPSDYKNEDYRA</sequence>
<dbReference type="InterPro" id="IPR036938">
    <property type="entry name" value="PAP2/HPO_sf"/>
</dbReference>
<feature type="transmembrane region" description="Helical" evidence="1">
    <location>
        <begin position="57"/>
        <end position="80"/>
    </location>
</feature>
<gene>
    <name evidence="3" type="primary">bcrC</name>
    <name evidence="3" type="ORF">skT53_27560</name>
</gene>
<dbReference type="KEGG" id="eff:skT53_27560"/>
<dbReference type="Gene3D" id="1.20.144.10">
    <property type="entry name" value="Phosphatidic acid phosphatase type 2/haloperoxidase"/>
    <property type="match status" value="2"/>
</dbReference>
<keyword evidence="4" id="KW-1185">Reference proteome</keyword>
<feature type="transmembrane region" description="Helical" evidence="1">
    <location>
        <begin position="24"/>
        <end position="45"/>
    </location>
</feature>
<dbReference type="PANTHER" id="PTHR14969:SF58">
    <property type="entry name" value="UNDECAPRENYL-DIPHOSPHATASE BCRC"/>
    <property type="match status" value="1"/>
</dbReference>
<organism evidence="3 4">
    <name type="scientific">Effusibacillus dendaii</name>
    <dbReference type="NCBI Taxonomy" id="2743772"/>
    <lineage>
        <taxon>Bacteria</taxon>
        <taxon>Bacillati</taxon>
        <taxon>Bacillota</taxon>
        <taxon>Bacilli</taxon>
        <taxon>Bacillales</taxon>
        <taxon>Alicyclobacillaceae</taxon>
        <taxon>Effusibacillus</taxon>
    </lineage>
</organism>
<dbReference type="SMART" id="SM00014">
    <property type="entry name" value="acidPPc"/>
    <property type="match status" value="1"/>
</dbReference>
<dbReference type="InterPro" id="IPR000326">
    <property type="entry name" value="PAP2/HPO"/>
</dbReference>
<dbReference type="Pfam" id="PF01569">
    <property type="entry name" value="PAP2"/>
    <property type="match status" value="1"/>
</dbReference>
<feature type="domain" description="Phosphatidic acid phosphatase type 2/haloperoxidase" evidence="2">
    <location>
        <begin position="57"/>
        <end position="165"/>
    </location>
</feature>
<evidence type="ECO:0000313" key="4">
    <source>
        <dbReference type="Proteomes" id="UP000593802"/>
    </source>
</evidence>
<dbReference type="SUPFAM" id="SSF48317">
    <property type="entry name" value="Acid phosphatase/Vanadium-dependent haloperoxidase"/>
    <property type="match status" value="1"/>
</dbReference>
<keyword evidence="1" id="KW-0472">Membrane</keyword>
<evidence type="ECO:0000259" key="2">
    <source>
        <dbReference type="SMART" id="SM00014"/>
    </source>
</evidence>
<evidence type="ECO:0000256" key="1">
    <source>
        <dbReference type="SAM" id="Phobius"/>
    </source>
</evidence>
<reference evidence="3 4" key="1">
    <citation type="submission" date="2020-08" db="EMBL/GenBank/DDBJ databases">
        <title>Complete Genome Sequence of Effusibacillus dendaii Strain skT53, Isolated from Farmland soil.</title>
        <authorList>
            <person name="Konishi T."/>
            <person name="Kawasaki H."/>
        </authorList>
    </citation>
    <scope>NUCLEOTIDE SEQUENCE [LARGE SCALE GENOMIC DNA]</scope>
    <source>
        <strain evidence="4">skT53</strain>
    </source>
</reference>
<accession>A0A7I8DIV3</accession>
<evidence type="ECO:0000313" key="3">
    <source>
        <dbReference type="EMBL" id="BCJ87771.1"/>
    </source>
</evidence>
<protein>
    <submittedName>
        <fullName evidence="3">Undecaprenyl-diphosphatase BcrC</fullName>
    </submittedName>
</protein>
<dbReference type="Proteomes" id="UP000593802">
    <property type="component" value="Chromosome"/>
</dbReference>
<dbReference type="EMBL" id="AP023366">
    <property type="protein sequence ID" value="BCJ87771.1"/>
    <property type="molecule type" value="Genomic_DNA"/>
</dbReference>
<dbReference type="AlphaFoldDB" id="A0A7I8DIV3"/>
<keyword evidence="1" id="KW-0812">Transmembrane</keyword>